<dbReference type="AlphaFoldDB" id="A0AAV7HKH1"/>
<evidence type="ECO:0000313" key="7">
    <source>
        <dbReference type="EMBL" id="KAH0469131.1"/>
    </source>
</evidence>
<keyword evidence="5" id="KW-0804">Transcription</keyword>
<accession>A0AAV7HKH1</accession>
<dbReference type="GO" id="GO:0003677">
    <property type="term" value="F:DNA binding"/>
    <property type="evidence" value="ECO:0007669"/>
    <property type="project" value="UniProtKB-KW"/>
</dbReference>
<evidence type="ECO:0000256" key="1">
    <source>
        <dbReference type="ARBA" id="ARBA00004123"/>
    </source>
</evidence>
<dbReference type="GO" id="GO:0005634">
    <property type="term" value="C:nucleus"/>
    <property type="evidence" value="ECO:0007669"/>
    <property type="project" value="UniProtKB-SubCell"/>
</dbReference>
<dbReference type="PANTHER" id="PTHR47995">
    <property type="entry name" value="TRANSCRIPTION FACTOR MYB33-RELATED"/>
    <property type="match status" value="1"/>
</dbReference>
<evidence type="ECO:0000256" key="3">
    <source>
        <dbReference type="ARBA" id="ARBA00023015"/>
    </source>
</evidence>
<evidence type="ECO:0000256" key="5">
    <source>
        <dbReference type="ARBA" id="ARBA00023163"/>
    </source>
</evidence>
<keyword evidence="8" id="KW-1185">Reference proteome</keyword>
<dbReference type="EMBL" id="JAGFBR010000003">
    <property type="protein sequence ID" value="KAH0469131.1"/>
    <property type="molecule type" value="Genomic_DNA"/>
</dbReference>
<name>A0AAV7HKH1_DENCH</name>
<evidence type="ECO:0000313" key="8">
    <source>
        <dbReference type="Proteomes" id="UP000775213"/>
    </source>
</evidence>
<evidence type="ECO:0000256" key="6">
    <source>
        <dbReference type="ARBA" id="ARBA00023242"/>
    </source>
</evidence>
<gene>
    <name evidence="7" type="ORF">IEQ34_002363</name>
</gene>
<evidence type="ECO:0000256" key="4">
    <source>
        <dbReference type="ARBA" id="ARBA00023125"/>
    </source>
</evidence>
<dbReference type="PANTHER" id="PTHR47995:SF18">
    <property type="entry name" value="TRANSCRIPTION FACTOR MYB65"/>
    <property type="match status" value="1"/>
</dbReference>
<organism evidence="7 8">
    <name type="scientific">Dendrobium chrysotoxum</name>
    <name type="common">Orchid</name>
    <dbReference type="NCBI Taxonomy" id="161865"/>
    <lineage>
        <taxon>Eukaryota</taxon>
        <taxon>Viridiplantae</taxon>
        <taxon>Streptophyta</taxon>
        <taxon>Embryophyta</taxon>
        <taxon>Tracheophyta</taxon>
        <taxon>Spermatophyta</taxon>
        <taxon>Magnoliopsida</taxon>
        <taxon>Liliopsida</taxon>
        <taxon>Asparagales</taxon>
        <taxon>Orchidaceae</taxon>
        <taxon>Epidendroideae</taxon>
        <taxon>Malaxideae</taxon>
        <taxon>Dendrobiinae</taxon>
        <taxon>Dendrobium</taxon>
    </lineage>
</organism>
<keyword evidence="6" id="KW-0539">Nucleus</keyword>
<keyword evidence="4" id="KW-0238">DNA-binding</keyword>
<keyword evidence="3" id="KW-0805">Transcription regulation</keyword>
<proteinExistence type="predicted"/>
<sequence>MVCNRKCISNGVWGSMVKGIGTLFKITSDLNEVARAAISNGLIISVPIKKKDLLPQMKRNLYFTSILSGRTFNEIENYWNIRLRQRQRAGIPLYPLDIQRNSSKVPPQLTPLMGLGNDALFDELPQEAQKLGELFIE</sequence>
<reference evidence="7 8" key="1">
    <citation type="journal article" date="2021" name="Hortic Res">
        <title>Chromosome-scale assembly of the Dendrobium chrysotoxum genome enhances the understanding of orchid evolution.</title>
        <authorList>
            <person name="Zhang Y."/>
            <person name="Zhang G.Q."/>
            <person name="Zhang D."/>
            <person name="Liu X.D."/>
            <person name="Xu X.Y."/>
            <person name="Sun W.H."/>
            <person name="Yu X."/>
            <person name="Zhu X."/>
            <person name="Wang Z.W."/>
            <person name="Zhao X."/>
            <person name="Zhong W.Y."/>
            <person name="Chen H."/>
            <person name="Yin W.L."/>
            <person name="Huang T."/>
            <person name="Niu S.C."/>
            <person name="Liu Z.J."/>
        </authorList>
    </citation>
    <scope>NUCLEOTIDE SEQUENCE [LARGE SCALE GENOMIC DNA]</scope>
    <source>
        <strain evidence="7">Lindl</strain>
    </source>
</reference>
<protein>
    <submittedName>
        <fullName evidence="7">Uncharacterized protein</fullName>
    </submittedName>
</protein>
<comment type="caution">
    <text evidence="7">The sequence shown here is derived from an EMBL/GenBank/DDBJ whole genome shotgun (WGS) entry which is preliminary data.</text>
</comment>
<dbReference type="Proteomes" id="UP000775213">
    <property type="component" value="Unassembled WGS sequence"/>
</dbReference>
<evidence type="ECO:0000256" key="2">
    <source>
        <dbReference type="ARBA" id="ARBA00022737"/>
    </source>
</evidence>
<keyword evidence="2" id="KW-0677">Repeat</keyword>
<comment type="subcellular location">
    <subcellularLocation>
        <location evidence="1">Nucleus</location>
    </subcellularLocation>
</comment>